<organism evidence="4 5">
    <name type="scientific">Motilibacter rhizosphaerae</name>
    <dbReference type="NCBI Taxonomy" id="598652"/>
    <lineage>
        <taxon>Bacteria</taxon>
        <taxon>Bacillati</taxon>
        <taxon>Actinomycetota</taxon>
        <taxon>Actinomycetes</taxon>
        <taxon>Motilibacterales</taxon>
        <taxon>Motilibacteraceae</taxon>
        <taxon>Motilibacter</taxon>
    </lineage>
</organism>
<feature type="compositionally biased region" description="Low complexity" evidence="1">
    <location>
        <begin position="396"/>
        <end position="407"/>
    </location>
</feature>
<dbReference type="AlphaFoldDB" id="A0A4Q7NSU9"/>
<dbReference type="RefSeq" id="WP_130492680.1">
    <property type="nucleotide sequence ID" value="NZ_SGXD01000002.1"/>
</dbReference>
<feature type="region of interest" description="Disordered" evidence="1">
    <location>
        <begin position="26"/>
        <end position="83"/>
    </location>
</feature>
<dbReference type="PANTHER" id="PTHR48148:SF2">
    <property type="entry name" value="PA14 DOMAIN-CONTAINING PROTEIN"/>
    <property type="match status" value="1"/>
</dbReference>
<dbReference type="Pfam" id="PF26571">
    <property type="entry name" value="VldE"/>
    <property type="match status" value="1"/>
</dbReference>
<feature type="compositionally biased region" description="Pro residues" evidence="1">
    <location>
        <begin position="378"/>
        <end position="395"/>
    </location>
</feature>
<gene>
    <name evidence="4" type="ORF">EV189_1975</name>
</gene>
<evidence type="ECO:0000256" key="2">
    <source>
        <dbReference type="SAM" id="SignalP"/>
    </source>
</evidence>
<keyword evidence="5" id="KW-1185">Reference proteome</keyword>
<feature type="compositionally biased region" description="Pro residues" evidence="1">
    <location>
        <begin position="55"/>
        <end position="79"/>
    </location>
</feature>
<feature type="domain" description="ARB-07466-like C-terminal" evidence="3">
    <location>
        <begin position="100"/>
        <end position="214"/>
    </location>
</feature>
<evidence type="ECO:0000313" key="5">
    <source>
        <dbReference type="Proteomes" id="UP000293638"/>
    </source>
</evidence>
<dbReference type="EMBL" id="SGXD01000002">
    <property type="protein sequence ID" value="RZS90191.1"/>
    <property type="molecule type" value="Genomic_DNA"/>
</dbReference>
<sequence length="407" mass="42792">MRRPALALLTAALALPFALAGAGAASAAAPAPGPSGAPAASAPAGAPAPSSPGSTPAPIPSPSPSPTEVLPPEPTPATPQFPAWIDDLASYDGQTGCSAAPQPGALGLADLIRATYPSITTIGITRGCSVGGTSEHKEGRALDVMLDGTTVQGRAIAAAFLGWLTAPDQYGNQAAMARRLGVMYLIWNRQMWRAYEPEAGWLPYTGAEAHTDHIHISLSWAGALKRTTWWSLDPMTTPGIHLIDGTWWDVSCTYGAPPRARCTDAVKTSTAVYDKVAKRYVAQTAWVRNRVTELDAVSPRWDASPLARTGTFTAANGRQWKVTCNAEPPAQRTCQTFIWSSVVVPVAAPAAKGARAQRTSWKRQQQFVLNSELRLSAPVPPVTVPPSASPSPSPSPSSRATSSSRHR</sequence>
<dbReference type="PANTHER" id="PTHR48148">
    <property type="entry name" value="KERATINOCYTE PROLINE-RICH PROTEIN"/>
    <property type="match status" value="1"/>
</dbReference>
<feature type="compositionally biased region" description="Low complexity" evidence="1">
    <location>
        <begin position="26"/>
        <end position="54"/>
    </location>
</feature>
<evidence type="ECO:0000256" key="1">
    <source>
        <dbReference type="SAM" id="MobiDB-lite"/>
    </source>
</evidence>
<dbReference type="InterPro" id="IPR058593">
    <property type="entry name" value="ARB_07466-like_C"/>
</dbReference>
<name>A0A4Q7NSU9_9ACTN</name>
<accession>A0A4Q7NSU9</accession>
<keyword evidence="2" id="KW-0732">Signal</keyword>
<evidence type="ECO:0000313" key="4">
    <source>
        <dbReference type="EMBL" id="RZS90191.1"/>
    </source>
</evidence>
<reference evidence="4 5" key="1">
    <citation type="submission" date="2019-02" db="EMBL/GenBank/DDBJ databases">
        <title>Genomic Encyclopedia of Type Strains, Phase IV (KMG-IV): sequencing the most valuable type-strain genomes for metagenomic binning, comparative biology and taxonomic classification.</title>
        <authorList>
            <person name="Goeker M."/>
        </authorList>
    </citation>
    <scope>NUCLEOTIDE SEQUENCE [LARGE SCALE GENOMIC DNA]</scope>
    <source>
        <strain evidence="4 5">DSM 45622</strain>
    </source>
</reference>
<proteinExistence type="predicted"/>
<evidence type="ECO:0000259" key="3">
    <source>
        <dbReference type="Pfam" id="PF26571"/>
    </source>
</evidence>
<dbReference type="Proteomes" id="UP000293638">
    <property type="component" value="Unassembled WGS sequence"/>
</dbReference>
<dbReference type="OrthoDB" id="5181100at2"/>
<comment type="caution">
    <text evidence="4">The sequence shown here is derived from an EMBL/GenBank/DDBJ whole genome shotgun (WGS) entry which is preliminary data.</text>
</comment>
<protein>
    <recommendedName>
        <fullName evidence="3">ARB-07466-like C-terminal domain-containing protein</fullName>
    </recommendedName>
</protein>
<feature type="signal peptide" evidence="2">
    <location>
        <begin position="1"/>
        <end position="27"/>
    </location>
</feature>
<feature type="chain" id="PRO_5020901879" description="ARB-07466-like C-terminal domain-containing protein" evidence="2">
    <location>
        <begin position="28"/>
        <end position="407"/>
    </location>
</feature>
<feature type="region of interest" description="Disordered" evidence="1">
    <location>
        <begin position="377"/>
        <end position="407"/>
    </location>
</feature>